<feature type="coiled-coil region" evidence="1">
    <location>
        <begin position="113"/>
        <end position="197"/>
    </location>
</feature>
<dbReference type="EMBL" id="CAXDID020000001">
    <property type="protein sequence ID" value="CAL5970619.1"/>
    <property type="molecule type" value="Genomic_DNA"/>
</dbReference>
<dbReference type="Proteomes" id="UP001642409">
    <property type="component" value="Unassembled WGS sequence"/>
</dbReference>
<name>A0ABP1GIW0_9EUKA</name>
<protein>
    <submittedName>
        <fullName evidence="2">Uncharacterized protein</fullName>
    </submittedName>
</protein>
<feature type="coiled-coil region" evidence="1">
    <location>
        <begin position="225"/>
        <end position="273"/>
    </location>
</feature>
<sequence>MEKLDQLGYQIPSDQIMQQKATLILKQIAAQLEQTKDVLWCCLDGEQKLEPTDAFHAITSEIHGLLLQSSQIHKLYSSQLLEQKQLTEALTEQLSQMKKTTSQNAQSVVTSQIDQIKSTYQLEAQRIREQNEELRAQLEQQIQLNVALEKENIIMRSEQPVPTTSNDPLAKRLIFQKEMLETQIQDLQSQRDQIDYQMQSYSQLIELAKQELHQKGIEHAVTTHLTQCLSKLAQLTQEYEQLKTDLVQAKQELNTYKNQNEKFKQEKNQLKQQWTIMLDTVCEKVGIEL</sequence>
<proteinExistence type="predicted"/>
<gene>
    <name evidence="2" type="ORF">HINF_LOCUS559</name>
</gene>
<keyword evidence="1" id="KW-0175">Coiled coil</keyword>
<evidence type="ECO:0000313" key="3">
    <source>
        <dbReference type="Proteomes" id="UP001642409"/>
    </source>
</evidence>
<reference evidence="2 3" key="1">
    <citation type="submission" date="2024-07" db="EMBL/GenBank/DDBJ databases">
        <authorList>
            <person name="Akdeniz Z."/>
        </authorList>
    </citation>
    <scope>NUCLEOTIDE SEQUENCE [LARGE SCALE GENOMIC DNA]</scope>
</reference>
<accession>A0ABP1GIW0</accession>
<evidence type="ECO:0000256" key="1">
    <source>
        <dbReference type="SAM" id="Coils"/>
    </source>
</evidence>
<organism evidence="2 3">
    <name type="scientific">Hexamita inflata</name>
    <dbReference type="NCBI Taxonomy" id="28002"/>
    <lineage>
        <taxon>Eukaryota</taxon>
        <taxon>Metamonada</taxon>
        <taxon>Diplomonadida</taxon>
        <taxon>Hexamitidae</taxon>
        <taxon>Hexamitinae</taxon>
        <taxon>Hexamita</taxon>
    </lineage>
</organism>
<comment type="caution">
    <text evidence="2">The sequence shown here is derived from an EMBL/GenBank/DDBJ whole genome shotgun (WGS) entry which is preliminary data.</text>
</comment>
<evidence type="ECO:0000313" key="2">
    <source>
        <dbReference type="EMBL" id="CAL5970619.1"/>
    </source>
</evidence>
<keyword evidence="3" id="KW-1185">Reference proteome</keyword>